<comment type="caution">
    <text evidence="2">The sequence shown here is derived from an EMBL/GenBank/DDBJ whole genome shotgun (WGS) entry which is preliminary data.</text>
</comment>
<protein>
    <recommendedName>
        <fullName evidence="1">DUF4365 domain-containing protein</fullName>
    </recommendedName>
</protein>
<evidence type="ECO:0000313" key="2">
    <source>
        <dbReference type="EMBL" id="GAA4619422.1"/>
    </source>
</evidence>
<feature type="domain" description="DUF4365" evidence="1">
    <location>
        <begin position="12"/>
        <end position="140"/>
    </location>
</feature>
<dbReference type="InterPro" id="IPR025375">
    <property type="entry name" value="DUF4365"/>
</dbReference>
<keyword evidence="3" id="KW-1185">Reference proteome</keyword>
<name>A0ABP8U1K7_9ACTN</name>
<accession>A0ABP8U1K7</accession>
<gene>
    <name evidence="2" type="ORF">GCM10023195_87800</name>
</gene>
<dbReference type="Pfam" id="PF14280">
    <property type="entry name" value="DUF4365"/>
    <property type="match status" value="1"/>
</dbReference>
<dbReference type="RefSeq" id="WP_345367591.1">
    <property type="nucleotide sequence ID" value="NZ_BAABHJ010000041.1"/>
</dbReference>
<organism evidence="2 3">
    <name type="scientific">Actinoallomurus liliacearum</name>
    <dbReference type="NCBI Taxonomy" id="1080073"/>
    <lineage>
        <taxon>Bacteria</taxon>
        <taxon>Bacillati</taxon>
        <taxon>Actinomycetota</taxon>
        <taxon>Actinomycetes</taxon>
        <taxon>Streptosporangiales</taxon>
        <taxon>Thermomonosporaceae</taxon>
        <taxon>Actinoallomurus</taxon>
    </lineage>
</organism>
<reference evidence="3" key="1">
    <citation type="journal article" date="2019" name="Int. J. Syst. Evol. Microbiol.">
        <title>The Global Catalogue of Microorganisms (GCM) 10K type strain sequencing project: providing services to taxonomists for standard genome sequencing and annotation.</title>
        <authorList>
            <consortium name="The Broad Institute Genomics Platform"/>
            <consortium name="The Broad Institute Genome Sequencing Center for Infectious Disease"/>
            <person name="Wu L."/>
            <person name="Ma J."/>
        </authorList>
    </citation>
    <scope>NUCLEOTIDE SEQUENCE [LARGE SCALE GENOMIC DNA]</scope>
    <source>
        <strain evidence="3">JCM 17938</strain>
    </source>
</reference>
<dbReference type="EMBL" id="BAABHJ010000041">
    <property type="protein sequence ID" value="GAA4619422.1"/>
    <property type="molecule type" value="Genomic_DNA"/>
</dbReference>
<proteinExistence type="predicted"/>
<dbReference type="Proteomes" id="UP001500212">
    <property type="component" value="Unassembled WGS sequence"/>
</dbReference>
<evidence type="ECO:0000313" key="3">
    <source>
        <dbReference type="Proteomes" id="UP001500212"/>
    </source>
</evidence>
<sequence>MPKIPNSRKASRAAVNALRTLLEQHDHIVDEVPGQNDFGEDLWVRFTVDRNLTGDLIYIQVKGGHSYRRAKGYSVSVGRHGDTWADGNVPVICVIHDPDKDALYWANATQQLNAARRQRRSLRSIKVSAKDCLDDASMADFVARVRHYISRYQGNRAVRTQLSDMTGVEFGPSDIVRHFVNVYGEDLVFWQRRGEGYATLLHSDLDWEPVYIGPEMLHADALTGLGLGPTPAIGGIILNMAEAMWLAACFEATDWARESTPGQERIKPRVEVCDNYVSHRIKHRLLSAPDAITRSIEIFKSKGGADPGVLDEIQRLGSNARVVEEARTASWEKWEDLSPEARKLAAIYLVEDVGIGAPSLPIDRQFEISWRWNRPWKESDFSARSGQPSTRLTPDREIVRAHDLVVGDRIYWRNDDSSEERRLVSDIWRSEKTPMAICLRFDARDVGDTFWLGEQFARADCAAAESPDARRDILAFVPDLTEAKPQVMAIVDRGNGLNVEPIEIVDWPHEALAICNMLNAPDAIFEISGLWYSLPVGVRVSLEQARERMVGGDNERHELALLSVAQLDLPELPDREADIDWAQLFPSAGCPEEGCPYCDGCPGHAEKVEGERGVNQCAPGGSCSCQTTDLKPDDEPCDCMFMVIGPRWAAAIYRELADIAEILCEQAEDLMWGVEGGYVGFPRSLCAQPPQFYVRLAQTCASLCGELAEGRIPIPRTTAEYLMLDEAVTSYLAGWTGRDGLQIDEMKQELAHLPEAHGDFDLDALWMFQSVDSDWVEIAQSETVYEPYSMDRIFDELPGASLWS</sequence>
<evidence type="ECO:0000259" key="1">
    <source>
        <dbReference type="Pfam" id="PF14280"/>
    </source>
</evidence>